<dbReference type="PANTHER" id="PTHR11070">
    <property type="entry name" value="UVRD / RECB / PCRA DNA HELICASE FAMILY MEMBER"/>
    <property type="match status" value="1"/>
</dbReference>
<evidence type="ECO:0000313" key="9">
    <source>
        <dbReference type="Proteomes" id="UP001221411"/>
    </source>
</evidence>
<dbReference type="Proteomes" id="UP001221411">
    <property type="component" value="Unassembled WGS sequence"/>
</dbReference>
<sequence>MTAKQTTAQPLRPEPSSGNSHSSPQPNGDADELAIVREEQALLDRVRDHLATVKPSRPPPTEDYEAQMISLRDQIAASRLEDVPALVQQMERIAGVAARRAEVVTEPVDPRSPYFGHLRLRERGKQDRDVLIGRTTHVDAKAGVRIVDWRHAPVSQLYYRYEEGAEYEETFGDREVEGKVLARRTVTIEDGELYRIAAPQGVFVRVEGGYRRLDSRAVVLAGGQGKAVRPEDMRGALGTGASFAAKEDRHLPEIAALLDPRQFELISRPDAGIVVIQGGAGSGKTTIGVHRMAFLAFNNRSRFSADKMLVIVGSPALRAYISEVLPALGIGEVQVETFAEWARAARTRAFPWLEAPVEENTPSAVTRYKTHPALLRLLEERAAAYAQDLTTRKDSRGILWFWADLLTDKDSIEKAFVAANDPEFGLDKVRQAWRWCAERCPAVLDRDPGDRAERKAALADEPVDEDPVEERLGADDRPVEEDERALLDPEDDALLLRAYQVIKGDLKKGKQPYVFEHLFVDEAQDLAPLDLAVLLGVVSKQKSVTLAGDTAQRLFMDSGFRDWSRVLEDLGLDSVNIEPLRIAYRSTREVLAVARDILGPLADPTPPLAPRTGAPVEHHHFPSQGAAVAFLADSIRPLFTREPRATLAILARHPEQADAYYEALKMAEIPSLRRVRAFDFLFRPGVDVTEIRQVKGLEYDYVVLVDVNHSTYPLDDESRHLLHIGATRAAHQLWVVSTAKPSPLVPAWLLNA</sequence>
<evidence type="ECO:0000256" key="2">
    <source>
        <dbReference type="ARBA" id="ARBA00022801"/>
    </source>
</evidence>
<evidence type="ECO:0000256" key="4">
    <source>
        <dbReference type="ARBA" id="ARBA00022840"/>
    </source>
</evidence>
<gene>
    <name evidence="8" type="ORF">POL67_00615</name>
</gene>
<evidence type="ECO:0000259" key="7">
    <source>
        <dbReference type="PROSITE" id="PS51198"/>
    </source>
</evidence>
<evidence type="ECO:0000256" key="6">
    <source>
        <dbReference type="SAM" id="MobiDB-lite"/>
    </source>
</evidence>
<feature type="region of interest" description="Disordered" evidence="6">
    <location>
        <begin position="1"/>
        <end position="33"/>
    </location>
</feature>
<keyword evidence="9" id="KW-1185">Reference proteome</keyword>
<proteinExistence type="predicted"/>
<dbReference type="InterPro" id="IPR014016">
    <property type="entry name" value="UvrD-like_ATP-bd"/>
</dbReference>
<feature type="region of interest" description="Disordered" evidence="6">
    <location>
        <begin position="450"/>
        <end position="483"/>
    </location>
</feature>
<dbReference type="Gene3D" id="3.40.50.300">
    <property type="entry name" value="P-loop containing nucleotide triphosphate hydrolases"/>
    <property type="match status" value="2"/>
</dbReference>
<organism evidence="8 9">
    <name type="scientific">Polyangium mundeleinium</name>
    <dbReference type="NCBI Taxonomy" id="2995306"/>
    <lineage>
        <taxon>Bacteria</taxon>
        <taxon>Pseudomonadati</taxon>
        <taxon>Myxococcota</taxon>
        <taxon>Polyangia</taxon>
        <taxon>Polyangiales</taxon>
        <taxon>Polyangiaceae</taxon>
        <taxon>Polyangium</taxon>
    </lineage>
</organism>
<dbReference type="PROSITE" id="PS51198">
    <property type="entry name" value="UVRD_HELICASE_ATP_BIND"/>
    <property type="match status" value="1"/>
</dbReference>
<dbReference type="InterPro" id="IPR027785">
    <property type="entry name" value="UvrD-like_helicase_C"/>
</dbReference>
<reference evidence="8 9" key="1">
    <citation type="submission" date="2022-11" db="EMBL/GenBank/DDBJ databases">
        <title>Minimal conservation of predation-associated metabolite biosynthetic gene clusters underscores biosynthetic potential of Myxococcota including descriptions for ten novel species: Archangium lansinium sp. nov., Myxococcus landrumus sp. nov., Nannocystis bai.</title>
        <authorList>
            <person name="Ahearne A."/>
            <person name="Stevens C."/>
            <person name="Dowd S."/>
        </authorList>
    </citation>
    <scope>NUCLEOTIDE SEQUENCE [LARGE SCALE GENOMIC DNA]</scope>
    <source>
        <strain evidence="8 9">RJM3</strain>
    </source>
</reference>
<dbReference type="SUPFAM" id="SSF52540">
    <property type="entry name" value="P-loop containing nucleoside triphosphate hydrolases"/>
    <property type="match status" value="1"/>
</dbReference>
<dbReference type="InterPro" id="IPR000212">
    <property type="entry name" value="DNA_helicase_UvrD/REP"/>
</dbReference>
<dbReference type="RefSeq" id="WP_271914323.1">
    <property type="nucleotide sequence ID" value="NZ_JAQNDO010000001.1"/>
</dbReference>
<keyword evidence="4 5" id="KW-0067">ATP-binding</keyword>
<dbReference type="InterPro" id="IPR027417">
    <property type="entry name" value="P-loop_NTPase"/>
</dbReference>
<dbReference type="PANTHER" id="PTHR11070:SF45">
    <property type="entry name" value="DNA 3'-5' HELICASE"/>
    <property type="match status" value="1"/>
</dbReference>
<feature type="binding site" evidence="5">
    <location>
        <begin position="278"/>
        <end position="285"/>
    </location>
    <ligand>
        <name>ATP</name>
        <dbReference type="ChEBI" id="CHEBI:30616"/>
    </ligand>
</feature>
<comment type="caution">
    <text evidence="8">The sequence shown here is derived from an EMBL/GenBank/DDBJ whole genome shotgun (WGS) entry which is preliminary data.</text>
</comment>
<evidence type="ECO:0000256" key="1">
    <source>
        <dbReference type="ARBA" id="ARBA00022741"/>
    </source>
</evidence>
<evidence type="ECO:0000256" key="3">
    <source>
        <dbReference type="ARBA" id="ARBA00022806"/>
    </source>
</evidence>
<keyword evidence="2 5" id="KW-0378">Hydrolase</keyword>
<dbReference type="GO" id="GO:0005524">
    <property type="term" value="F:ATP binding"/>
    <property type="evidence" value="ECO:0007669"/>
    <property type="project" value="UniProtKB-KW"/>
</dbReference>
<dbReference type="Pfam" id="PF13245">
    <property type="entry name" value="AAA_19"/>
    <property type="match status" value="1"/>
</dbReference>
<evidence type="ECO:0000313" key="8">
    <source>
        <dbReference type="EMBL" id="MDC0739827.1"/>
    </source>
</evidence>
<evidence type="ECO:0000256" key="5">
    <source>
        <dbReference type="PROSITE-ProRule" id="PRU00560"/>
    </source>
</evidence>
<feature type="compositionally biased region" description="Polar residues" evidence="6">
    <location>
        <begin position="16"/>
        <end position="26"/>
    </location>
</feature>
<dbReference type="Pfam" id="PF13538">
    <property type="entry name" value="UvrD_C_2"/>
    <property type="match status" value="1"/>
</dbReference>
<keyword evidence="1 5" id="KW-0547">Nucleotide-binding</keyword>
<name>A0ABT5EG12_9BACT</name>
<keyword evidence="3 5" id="KW-0347">Helicase</keyword>
<protein>
    <submittedName>
        <fullName evidence="8">ATP-binding domain-containing protein</fullName>
    </submittedName>
</protein>
<feature type="domain" description="UvrD-like helicase ATP-binding" evidence="7">
    <location>
        <begin position="257"/>
        <end position="587"/>
    </location>
</feature>
<accession>A0ABT5EG12</accession>
<dbReference type="EMBL" id="JAQNDO010000001">
    <property type="protein sequence ID" value="MDC0739827.1"/>
    <property type="molecule type" value="Genomic_DNA"/>
</dbReference>